<feature type="compositionally biased region" description="Basic and acidic residues" evidence="1">
    <location>
        <begin position="87"/>
        <end position="100"/>
    </location>
</feature>
<protein>
    <submittedName>
        <fullName evidence="2">Uncharacterized protein</fullName>
    </submittedName>
</protein>
<dbReference type="EMBL" id="AMGV01000003">
    <property type="protein sequence ID" value="KEF59259.1"/>
    <property type="molecule type" value="Genomic_DNA"/>
</dbReference>
<name>A0A072PGP7_9EURO</name>
<organism evidence="2 3">
    <name type="scientific">Exophiala aquamarina CBS 119918</name>
    <dbReference type="NCBI Taxonomy" id="1182545"/>
    <lineage>
        <taxon>Eukaryota</taxon>
        <taxon>Fungi</taxon>
        <taxon>Dikarya</taxon>
        <taxon>Ascomycota</taxon>
        <taxon>Pezizomycotina</taxon>
        <taxon>Eurotiomycetes</taxon>
        <taxon>Chaetothyriomycetidae</taxon>
        <taxon>Chaetothyriales</taxon>
        <taxon>Herpotrichiellaceae</taxon>
        <taxon>Exophiala</taxon>
    </lineage>
</organism>
<dbReference type="OrthoDB" id="4225223at2759"/>
<evidence type="ECO:0000313" key="3">
    <source>
        <dbReference type="Proteomes" id="UP000027920"/>
    </source>
</evidence>
<feature type="region of interest" description="Disordered" evidence="1">
    <location>
        <begin position="248"/>
        <end position="270"/>
    </location>
</feature>
<proteinExistence type="predicted"/>
<evidence type="ECO:0000313" key="2">
    <source>
        <dbReference type="EMBL" id="KEF59259.1"/>
    </source>
</evidence>
<gene>
    <name evidence="2" type="ORF">A1O9_04103</name>
</gene>
<feature type="compositionally biased region" description="Polar residues" evidence="1">
    <location>
        <begin position="165"/>
        <end position="175"/>
    </location>
</feature>
<feature type="compositionally biased region" description="Polar residues" evidence="1">
    <location>
        <begin position="76"/>
        <end position="86"/>
    </location>
</feature>
<dbReference type="AlphaFoldDB" id="A0A072PGP7"/>
<dbReference type="RefSeq" id="XP_013261849.1">
    <property type="nucleotide sequence ID" value="XM_013406395.1"/>
</dbReference>
<feature type="region of interest" description="Disordered" evidence="1">
    <location>
        <begin position="1"/>
        <end position="195"/>
    </location>
</feature>
<reference evidence="2 3" key="1">
    <citation type="submission" date="2013-03" db="EMBL/GenBank/DDBJ databases">
        <title>The Genome Sequence of Exophiala aquamarina CBS 119918.</title>
        <authorList>
            <consortium name="The Broad Institute Genomics Platform"/>
            <person name="Cuomo C."/>
            <person name="de Hoog S."/>
            <person name="Gorbushina A."/>
            <person name="Walker B."/>
            <person name="Young S.K."/>
            <person name="Zeng Q."/>
            <person name="Gargeya S."/>
            <person name="Fitzgerald M."/>
            <person name="Haas B."/>
            <person name="Abouelleil A."/>
            <person name="Allen A.W."/>
            <person name="Alvarado L."/>
            <person name="Arachchi H.M."/>
            <person name="Berlin A.M."/>
            <person name="Chapman S.B."/>
            <person name="Gainer-Dewar J."/>
            <person name="Goldberg J."/>
            <person name="Griggs A."/>
            <person name="Gujja S."/>
            <person name="Hansen M."/>
            <person name="Howarth C."/>
            <person name="Imamovic A."/>
            <person name="Ireland A."/>
            <person name="Larimer J."/>
            <person name="McCowan C."/>
            <person name="Murphy C."/>
            <person name="Pearson M."/>
            <person name="Poon T.W."/>
            <person name="Priest M."/>
            <person name="Roberts A."/>
            <person name="Saif S."/>
            <person name="Shea T."/>
            <person name="Sisk P."/>
            <person name="Sykes S."/>
            <person name="Wortman J."/>
            <person name="Nusbaum C."/>
            <person name="Birren B."/>
        </authorList>
    </citation>
    <scope>NUCLEOTIDE SEQUENCE [LARGE SCALE GENOMIC DNA]</scope>
    <source>
        <strain evidence="2 3">CBS 119918</strain>
    </source>
</reference>
<dbReference type="STRING" id="1182545.A0A072PGP7"/>
<comment type="caution">
    <text evidence="2">The sequence shown here is derived from an EMBL/GenBank/DDBJ whole genome shotgun (WGS) entry which is preliminary data.</text>
</comment>
<feature type="compositionally biased region" description="Basic and acidic residues" evidence="1">
    <location>
        <begin position="52"/>
        <end position="72"/>
    </location>
</feature>
<evidence type="ECO:0000256" key="1">
    <source>
        <dbReference type="SAM" id="MobiDB-lite"/>
    </source>
</evidence>
<sequence length="270" mass="30543">MSVTISDGAESALLPSPPDLKSMCPPSPIFDTPGQLSALQERGETPFSSSGSRREYRSRHWSENWLDDDLRVDSPVSDSSQLQARDNSLEKEQARIKSAEEYPCPCIDPNSIERKKSQRNNKRSSLQKGVNGLLRSLSISSRRDSGRGRGRWSRPQERQLAIQATPYQMYSDQIWSTKKTKKKSRDDKASHKRGKSMDLVTAYQSGQSQFVNVLEGAKQRLTRRTSQRRRRKLKQSITVVGLAQTATTANGKYGHGQGRFDKSEDDRPWI</sequence>
<dbReference type="Proteomes" id="UP000027920">
    <property type="component" value="Unassembled WGS sequence"/>
</dbReference>
<feature type="compositionally biased region" description="Basic and acidic residues" evidence="1">
    <location>
        <begin position="258"/>
        <end position="270"/>
    </location>
</feature>
<dbReference type="VEuPathDB" id="FungiDB:A1O9_04103"/>
<dbReference type="HOGENOM" id="CLU_912250_0_0_1"/>
<keyword evidence="3" id="KW-1185">Reference proteome</keyword>
<dbReference type="GeneID" id="25279036"/>
<accession>A0A072PGP7</accession>